<dbReference type="EMBL" id="JARKIF010000005">
    <property type="protein sequence ID" value="KAJ7638221.1"/>
    <property type="molecule type" value="Genomic_DNA"/>
</dbReference>
<comment type="subunit">
    <text evidence="7">Component of the Mediator complex.</text>
</comment>
<evidence type="ECO:0000256" key="8">
    <source>
        <dbReference type="SAM" id="Coils"/>
    </source>
</evidence>
<keyword evidence="11" id="KW-1185">Reference proteome</keyword>
<sequence length="128" mass="13835">MSAPIATDSTLPVVLFSSLLGKLAAVLELTQRPEGTVTPQAKQALLQATNDFKNALAEAKERSARLPGGELRIEEQGEVIEMLTELRDRKRQQLAEFSTRAATTSVGMGQGTAAMEIDSMASTPFHEY</sequence>
<evidence type="ECO:0000256" key="7">
    <source>
        <dbReference type="RuleBase" id="RU364145"/>
    </source>
</evidence>
<name>A0AAD7FR20_9AGAR</name>
<reference evidence="10" key="1">
    <citation type="submission" date="2023-03" db="EMBL/GenBank/DDBJ databases">
        <title>Massive genome expansion in bonnet fungi (Mycena s.s.) driven by repeated elements and novel gene families across ecological guilds.</title>
        <authorList>
            <consortium name="Lawrence Berkeley National Laboratory"/>
            <person name="Harder C.B."/>
            <person name="Miyauchi S."/>
            <person name="Viragh M."/>
            <person name="Kuo A."/>
            <person name="Thoen E."/>
            <person name="Andreopoulos B."/>
            <person name="Lu D."/>
            <person name="Skrede I."/>
            <person name="Drula E."/>
            <person name="Henrissat B."/>
            <person name="Morin E."/>
            <person name="Kohler A."/>
            <person name="Barry K."/>
            <person name="LaButti K."/>
            <person name="Morin E."/>
            <person name="Salamov A."/>
            <person name="Lipzen A."/>
            <person name="Mereny Z."/>
            <person name="Hegedus B."/>
            <person name="Baldrian P."/>
            <person name="Stursova M."/>
            <person name="Weitz H."/>
            <person name="Taylor A."/>
            <person name="Grigoriev I.V."/>
            <person name="Nagy L.G."/>
            <person name="Martin F."/>
            <person name="Kauserud H."/>
        </authorList>
    </citation>
    <scope>NUCLEOTIDE SEQUENCE</scope>
    <source>
        <strain evidence="10">9284</strain>
    </source>
</reference>
<comment type="subcellular location">
    <subcellularLocation>
        <location evidence="1 7">Nucleus</location>
    </subcellularLocation>
</comment>
<proteinExistence type="inferred from homology"/>
<keyword evidence="4 7" id="KW-0010">Activator</keyword>
<evidence type="ECO:0000256" key="1">
    <source>
        <dbReference type="ARBA" id="ARBA00004123"/>
    </source>
</evidence>
<keyword evidence="3 7" id="KW-0805">Transcription regulation</keyword>
<keyword evidence="8" id="KW-0175">Coiled coil</keyword>
<protein>
    <recommendedName>
        <fullName evidence="7">Mediator of RNA polymerase II transcription subunit 9</fullName>
    </recommendedName>
    <alternativeName>
        <fullName evidence="7">Mediator complex subunit 9</fullName>
    </alternativeName>
</protein>
<evidence type="ECO:0000256" key="2">
    <source>
        <dbReference type="ARBA" id="ARBA00008089"/>
    </source>
</evidence>
<comment type="function">
    <text evidence="7">Component of the Mediator complex, a coactivator involved in the regulated transcription of nearly all RNA polymerase II-dependent genes. Mediator functions as a bridge to convey information from gene-specific regulatory proteins to the basal RNA polymerase II transcription machinery. Mediator is recruited to promoters by direct interactions with regulatory proteins and serves as a scaffold for the assembly of a functional preinitiation complex with RNA polymerase II and the general transcription factors.</text>
</comment>
<dbReference type="GO" id="GO:0003712">
    <property type="term" value="F:transcription coregulator activity"/>
    <property type="evidence" value="ECO:0007669"/>
    <property type="project" value="InterPro"/>
</dbReference>
<keyword evidence="6 7" id="KW-0539">Nucleus</keyword>
<comment type="similarity">
    <text evidence="2 7">Belongs to the Mediator complex subunit 9 family.</text>
</comment>
<keyword evidence="5 7" id="KW-0804">Transcription</keyword>
<keyword evidence="9" id="KW-0732">Signal</keyword>
<dbReference type="Proteomes" id="UP001221142">
    <property type="component" value="Unassembled WGS sequence"/>
</dbReference>
<feature type="chain" id="PRO_5041937351" description="Mediator of RNA polymerase II transcription subunit 9" evidence="9">
    <location>
        <begin position="26"/>
        <end position="128"/>
    </location>
</feature>
<feature type="signal peptide" evidence="9">
    <location>
        <begin position="1"/>
        <end position="25"/>
    </location>
</feature>
<dbReference type="GO" id="GO:0006357">
    <property type="term" value="P:regulation of transcription by RNA polymerase II"/>
    <property type="evidence" value="ECO:0007669"/>
    <property type="project" value="InterPro"/>
</dbReference>
<feature type="coiled-coil region" evidence="8">
    <location>
        <begin position="42"/>
        <end position="100"/>
    </location>
</feature>
<dbReference type="InterPro" id="IPR011425">
    <property type="entry name" value="Med9"/>
</dbReference>
<evidence type="ECO:0000256" key="5">
    <source>
        <dbReference type="ARBA" id="ARBA00023163"/>
    </source>
</evidence>
<evidence type="ECO:0000313" key="11">
    <source>
        <dbReference type="Proteomes" id="UP001221142"/>
    </source>
</evidence>
<comment type="caution">
    <text evidence="10">The sequence shown here is derived from an EMBL/GenBank/DDBJ whole genome shotgun (WGS) entry which is preliminary data.</text>
</comment>
<evidence type="ECO:0000256" key="3">
    <source>
        <dbReference type="ARBA" id="ARBA00023015"/>
    </source>
</evidence>
<evidence type="ECO:0000256" key="9">
    <source>
        <dbReference type="SAM" id="SignalP"/>
    </source>
</evidence>
<dbReference type="AlphaFoldDB" id="A0AAD7FR20"/>
<evidence type="ECO:0000256" key="6">
    <source>
        <dbReference type="ARBA" id="ARBA00023242"/>
    </source>
</evidence>
<dbReference type="GO" id="GO:0016592">
    <property type="term" value="C:mediator complex"/>
    <property type="evidence" value="ECO:0007669"/>
    <property type="project" value="InterPro"/>
</dbReference>
<dbReference type="Pfam" id="PF07544">
    <property type="entry name" value="Med9"/>
    <property type="match status" value="1"/>
</dbReference>
<evidence type="ECO:0000256" key="4">
    <source>
        <dbReference type="ARBA" id="ARBA00023159"/>
    </source>
</evidence>
<gene>
    <name evidence="7" type="primary">MED9</name>
    <name evidence="10" type="ORF">FB45DRAFT_397460</name>
</gene>
<accession>A0AAD7FR20</accession>
<evidence type="ECO:0000313" key="10">
    <source>
        <dbReference type="EMBL" id="KAJ7638221.1"/>
    </source>
</evidence>
<organism evidence="10 11">
    <name type="scientific">Roridomyces roridus</name>
    <dbReference type="NCBI Taxonomy" id="1738132"/>
    <lineage>
        <taxon>Eukaryota</taxon>
        <taxon>Fungi</taxon>
        <taxon>Dikarya</taxon>
        <taxon>Basidiomycota</taxon>
        <taxon>Agaricomycotina</taxon>
        <taxon>Agaricomycetes</taxon>
        <taxon>Agaricomycetidae</taxon>
        <taxon>Agaricales</taxon>
        <taxon>Marasmiineae</taxon>
        <taxon>Mycenaceae</taxon>
        <taxon>Roridomyces</taxon>
    </lineage>
</organism>